<evidence type="ECO:0000256" key="1">
    <source>
        <dbReference type="SAM" id="MobiDB-lite"/>
    </source>
</evidence>
<dbReference type="Proteomes" id="UP000247702">
    <property type="component" value="Unassembled WGS sequence"/>
</dbReference>
<sequence>MLTKNSRASSRGSSSSKICKYKRNIEDNDYNSEDVPEIIEKDPLFESSTHKKNSNIAENTEGGNEDSTSKLQTHQPSSITHEDVPKRIMSNEKEEGDLKHDLDVLTSNTTMRNTDVDNDEQDFDFTTKYKTYYSVLGSQKIILKTNKKAKSNVNDDDDGGNDELHLESQTHQLLSVIYKDVPKRIMKKKVNDKEEEKDDNAE</sequence>
<feature type="compositionally biased region" description="Low complexity" evidence="1">
    <location>
        <begin position="1"/>
        <end position="16"/>
    </location>
</feature>
<feature type="compositionally biased region" description="Polar residues" evidence="1">
    <location>
        <begin position="54"/>
        <end position="79"/>
    </location>
</feature>
<gene>
    <name evidence="2" type="ORF">RclHR1_05960011</name>
</gene>
<feature type="compositionally biased region" description="Basic and acidic residues" evidence="1">
    <location>
        <begin position="80"/>
        <end position="103"/>
    </location>
</feature>
<accession>A0A2Z6RVQ6</accession>
<protein>
    <submittedName>
        <fullName evidence="2">Uncharacterized protein</fullName>
    </submittedName>
</protein>
<dbReference type="AlphaFoldDB" id="A0A2Z6RVQ6"/>
<proteinExistence type="predicted"/>
<evidence type="ECO:0000313" key="3">
    <source>
        <dbReference type="Proteomes" id="UP000247702"/>
    </source>
</evidence>
<keyword evidence="3" id="KW-1185">Reference proteome</keyword>
<dbReference type="EMBL" id="BEXD01003977">
    <property type="protein sequence ID" value="GBC04943.1"/>
    <property type="molecule type" value="Genomic_DNA"/>
</dbReference>
<feature type="compositionally biased region" description="Acidic residues" evidence="1">
    <location>
        <begin position="27"/>
        <end position="37"/>
    </location>
</feature>
<comment type="caution">
    <text evidence="2">The sequence shown here is derived from an EMBL/GenBank/DDBJ whole genome shotgun (WGS) entry which is preliminary data.</text>
</comment>
<organism evidence="2 3">
    <name type="scientific">Rhizophagus clarus</name>
    <dbReference type="NCBI Taxonomy" id="94130"/>
    <lineage>
        <taxon>Eukaryota</taxon>
        <taxon>Fungi</taxon>
        <taxon>Fungi incertae sedis</taxon>
        <taxon>Mucoromycota</taxon>
        <taxon>Glomeromycotina</taxon>
        <taxon>Glomeromycetes</taxon>
        <taxon>Glomerales</taxon>
        <taxon>Glomeraceae</taxon>
        <taxon>Rhizophagus</taxon>
    </lineage>
</organism>
<feature type="region of interest" description="Disordered" evidence="1">
    <location>
        <begin position="1"/>
        <end position="120"/>
    </location>
</feature>
<evidence type="ECO:0000313" key="2">
    <source>
        <dbReference type="EMBL" id="GBC04943.1"/>
    </source>
</evidence>
<reference evidence="2 3" key="1">
    <citation type="submission" date="2017-11" db="EMBL/GenBank/DDBJ databases">
        <title>The genome of Rhizophagus clarus HR1 reveals common genetic basis of auxotrophy among arbuscular mycorrhizal fungi.</title>
        <authorList>
            <person name="Kobayashi Y."/>
        </authorList>
    </citation>
    <scope>NUCLEOTIDE SEQUENCE [LARGE SCALE GENOMIC DNA]</scope>
    <source>
        <strain evidence="2 3">HR1</strain>
    </source>
</reference>
<name>A0A2Z6RVQ6_9GLOM</name>